<evidence type="ECO:0000256" key="5">
    <source>
        <dbReference type="ARBA" id="ARBA00022692"/>
    </source>
</evidence>
<evidence type="ECO:0000256" key="2">
    <source>
        <dbReference type="ARBA" id="ARBA00022475"/>
    </source>
</evidence>
<feature type="transmembrane region" description="Helical" evidence="8">
    <location>
        <begin position="303"/>
        <end position="321"/>
    </location>
</feature>
<evidence type="ECO:0000256" key="1">
    <source>
        <dbReference type="ARBA" id="ARBA00004651"/>
    </source>
</evidence>
<gene>
    <name evidence="10" type="ORF">A3A74_05645</name>
</gene>
<dbReference type="PANTHER" id="PTHR33908:SF11">
    <property type="entry name" value="MEMBRANE PROTEIN"/>
    <property type="match status" value="1"/>
</dbReference>
<dbReference type="Pfam" id="PF13231">
    <property type="entry name" value="PMT_2"/>
    <property type="match status" value="1"/>
</dbReference>
<feature type="transmembrane region" description="Helical" evidence="8">
    <location>
        <begin position="76"/>
        <end position="96"/>
    </location>
</feature>
<dbReference type="InterPro" id="IPR050297">
    <property type="entry name" value="LipidA_mod_glycosyltrf_83"/>
</dbReference>
<dbReference type="EMBL" id="MGAF01000058">
    <property type="protein sequence ID" value="OGK39079.1"/>
    <property type="molecule type" value="Genomic_DNA"/>
</dbReference>
<sequence length="469" mass="54483">MPKGKKILFLIFFLAFLVRLISLDQSLWLDEATTARVVHKYNFFEIVTKFSPNDFHPPLYYLIMKVWTNMFGYSEIALRMPSILFSLLTGYLVYLLGNKITNNDSGPHSAEASRGKQAGMTKENVGIWSAAFFLFNPLIIYYSHEARMYMMATMFLIASLYYLLAGYLVAGLKNKILFSLYLSLSFLTFYGSIFLIIPIILYLIYKKEFRVLFLLLLLFTLTLLLISPLLFQQLNNAKQQIKLIPNWNLVLGNADSKNLLLIPIKFSIGRISFYPKWFYWGISILWTGIVWFLAVKGGLKNKFLMYLIFGTLGLGIIFSFFTPLLQYFRFLYLIPIISVLIAIGGSTEHLKGVRWIVVSGFVCWSLIYLLNANFHREDWKSLVRNLPNNTKVYMITSTSDPLEYYANNIKILDIRYLEEQKSLDKVLYVIPYTSEIHGIEYRTNLAAKRFSLINENSFRGVTLEKWEKD</sequence>
<dbReference type="PANTHER" id="PTHR33908">
    <property type="entry name" value="MANNOSYLTRANSFERASE YKCB-RELATED"/>
    <property type="match status" value="1"/>
</dbReference>
<comment type="caution">
    <text evidence="10">The sequence shown here is derived from an EMBL/GenBank/DDBJ whole genome shotgun (WGS) entry which is preliminary data.</text>
</comment>
<reference evidence="10 11" key="1">
    <citation type="journal article" date="2016" name="Nat. Commun.">
        <title>Thousands of microbial genomes shed light on interconnected biogeochemical processes in an aquifer system.</title>
        <authorList>
            <person name="Anantharaman K."/>
            <person name="Brown C.T."/>
            <person name="Hug L.A."/>
            <person name="Sharon I."/>
            <person name="Castelle C.J."/>
            <person name="Probst A.J."/>
            <person name="Thomas B.C."/>
            <person name="Singh A."/>
            <person name="Wilkins M.J."/>
            <person name="Karaoz U."/>
            <person name="Brodie E.L."/>
            <person name="Williams K.H."/>
            <person name="Hubbard S.S."/>
            <person name="Banfield J.F."/>
        </authorList>
    </citation>
    <scope>NUCLEOTIDE SEQUENCE [LARGE SCALE GENOMIC DNA]</scope>
</reference>
<keyword evidence="6 8" id="KW-1133">Transmembrane helix</keyword>
<feature type="transmembrane region" description="Helical" evidence="8">
    <location>
        <begin position="181"/>
        <end position="205"/>
    </location>
</feature>
<keyword evidence="5 8" id="KW-0812">Transmembrane</keyword>
<evidence type="ECO:0000313" key="10">
    <source>
        <dbReference type="EMBL" id="OGK39079.1"/>
    </source>
</evidence>
<evidence type="ECO:0000256" key="3">
    <source>
        <dbReference type="ARBA" id="ARBA00022676"/>
    </source>
</evidence>
<evidence type="ECO:0000259" key="9">
    <source>
        <dbReference type="Pfam" id="PF13231"/>
    </source>
</evidence>
<dbReference type="GO" id="GO:0009103">
    <property type="term" value="P:lipopolysaccharide biosynthetic process"/>
    <property type="evidence" value="ECO:0007669"/>
    <property type="project" value="UniProtKB-ARBA"/>
</dbReference>
<evidence type="ECO:0000256" key="8">
    <source>
        <dbReference type="SAM" id="Phobius"/>
    </source>
</evidence>
<feature type="transmembrane region" description="Helical" evidence="8">
    <location>
        <begin position="277"/>
        <end position="297"/>
    </location>
</feature>
<dbReference type="GO" id="GO:0016763">
    <property type="term" value="F:pentosyltransferase activity"/>
    <property type="evidence" value="ECO:0007669"/>
    <property type="project" value="TreeGrafter"/>
</dbReference>
<evidence type="ECO:0000256" key="4">
    <source>
        <dbReference type="ARBA" id="ARBA00022679"/>
    </source>
</evidence>
<dbReference type="Proteomes" id="UP000179270">
    <property type="component" value="Unassembled WGS sequence"/>
</dbReference>
<proteinExistence type="predicted"/>
<protein>
    <recommendedName>
        <fullName evidence="9">Glycosyltransferase RgtA/B/C/D-like domain-containing protein</fullName>
    </recommendedName>
</protein>
<dbReference type="AlphaFoldDB" id="A0A1F7I6S8"/>
<feature type="domain" description="Glycosyltransferase RgtA/B/C/D-like" evidence="9">
    <location>
        <begin position="56"/>
        <end position="106"/>
    </location>
</feature>
<name>A0A1F7I6S8_9BACT</name>
<feature type="transmembrane region" description="Helical" evidence="8">
    <location>
        <begin position="148"/>
        <end position="169"/>
    </location>
</feature>
<accession>A0A1F7I6S8</accession>
<dbReference type="GO" id="GO:0005886">
    <property type="term" value="C:plasma membrane"/>
    <property type="evidence" value="ECO:0007669"/>
    <property type="project" value="UniProtKB-SubCell"/>
</dbReference>
<organism evidence="10 11">
    <name type="scientific">Candidatus Roizmanbacteria bacterium RIFCSPLOWO2_01_FULL_35_13</name>
    <dbReference type="NCBI Taxonomy" id="1802055"/>
    <lineage>
        <taxon>Bacteria</taxon>
        <taxon>Candidatus Roizmaniibacteriota</taxon>
    </lineage>
</organism>
<feature type="transmembrane region" description="Helical" evidence="8">
    <location>
        <begin position="211"/>
        <end position="231"/>
    </location>
</feature>
<evidence type="ECO:0000256" key="6">
    <source>
        <dbReference type="ARBA" id="ARBA00022989"/>
    </source>
</evidence>
<evidence type="ECO:0000313" key="11">
    <source>
        <dbReference type="Proteomes" id="UP000179270"/>
    </source>
</evidence>
<keyword evidence="4" id="KW-0808">Transferase</keyword>
<keyword evidence="7 8" id="KW-0472">Membrane</keyword>
<dbReference type="InterPro" id="IPR038731">
    <property type="entry name" value="RgtA/B/C-like"/>
</dbReference>
<keyword evidence="3" id="KW-0328">Glycosyltransferase</keyword>
<feature type="transmembrane region" description="Helical" evidence="8">
    <location>
        <begin position="125"/>
        <end position="142"/>
    </location>
</feature>
<evidence type="ECO:0000256" key="7">
    <source>
        <dbReference type="ARBA" id="ARBA00023136"/>
    </source>
</evidence>
<comment type="subcellular location">
    <subcellularLocation>
        <location evidence="1">Cell membrane</location>
        <topology evidence="1">Multi-pass membrane protein</topology>
    </subcellularLocation>
</comment>
<feature type="transmembrane region" description="Helical" evidence="8">
    <location>
        <begin position="328"/>
        <end position="346"/>
    </location>
</feature>
<feature type="transmembrane region" description="Helical" evidence="8">
    <location>
        <begin position="352"/>
        <end position="370"/>
    </location>
</feature>
<dbReference type="STRING" id="1802055.A3A74_05645"/>
<keyword evidence="2" id="KW-1003">Cell membrane</keyword>